<gene>
    <name evidence="2" type="ORF">QE404_001120</name>
</gene>
<keyword evidence="3" id="KW-1185">Reference proteome</keyword>
<reference evidence="2 3" key="1">
    <citation type="submission" date="2023-07" db="EMBL/GenBank/DDBJ databases">
        <title>Functional and genomic diversity of the sorghum phyllosphere microbiome.</title>
        <authorList>
            <person name="Shade A."/>
        </authorList>
    </citation>
    <scope>NUCLEOTIDE SEQUENCE [LARGE SCALE GENOMIC DNA]</scope>
    <source>
        <strain evidence="2 3">SORGH_AS_1064</strain>
    </source>
</reference>
<protein>
    <submittedName>
        <fullName evidence="2">F0F1-type ATP synthase assembly protein I</fullName>
    </submittedName>
</protein>
<name>A0ABU0TII8_9FLAO</name>
<proteinExistence type="predicted"/>
<keyword evidence="1" id="KW-0812">Transmembrane</keyword>
<dbReference type="EMBL" id="JAUTAL010000001">
    <property type="protein sequence ID" value="MDQ1095973.1"/>
    <property type="molecule type" value="Genomic_DNA"/>
</dbReference>
<comment type="caution">
    <text evidence="2">The sequence shown here is derived from an EMBL/GenBank/DDBJ whole genome shotgun (WGS) entry which is preliminary data.</text>
</comment>
<keyword evidence="1" id="KW-0472">Membrane</keyword>
<sequence length="151" mass="16803">MTLRLDPGLLTDKRSEMLYQQLQALLNELEKKEISDQTKDTINKQVEAMNSTSLKDKALSKLLKDKQTGILKMLEKEYKLVPKNYYRNMWLAAGLATFGVPIGIAFGFLLGNMAFLGIGLPIGMTIGMVLGASMDEKAAAEGRQLDVEIKY</sequence>
<feature type="transmembrane region" description="Helical" evidence="1">
    <location>
        <begin position="89"/>
        <end position="109"/>
    </location>
</feature>
<keyword evidence="1" id="KW-1133">Transmembrane helix</keyword>
<dbReference type="Proteomes" id="UP001225072">
    <property type="component" value="Unassembled WGS sequence"/>
</dbReference>
<organism evidence="2 3">
    <name type="scientific">Chryseobacterium camelliae</name>
    <dbReference type="NCBI Taxonomy" id="1265445"/>
    <lineage>
        <taxon>Bacteria</taxon>
        <taxon>Pseudomonadati</taxon>
        <taxon>Bacteroidota</taxon>
        <taxon>Flavobacteriia</taxon>
        <taxon>Flavobacteriales</taxon>
        <taxon>Weeksellaceae</taxon>
        <taxon>Chryseobacterium group</taxon>
        <taxon>Chryseobacterium</taxon>
    </lineage>
</organism>
<accession>A0ABU0TII8</accession>
<evidence type="ECO:0000256" key="1">
    <source>
        <dbReference type="SAM" id="Phobius"/>
    </source>
</evidence>
<feature type="transmembrane region" description="Helical" evidence="1">
    <location>
        <begin position="115"/>
        <end position="134"/>
    </location>
</feature>
<evidence type="ECO:0000313" key="3">
    <source>
        <dbReference type="Proteomes" id="UP001225072"/>
    </source>
</evidence>
<evidence type="ECO:0000313" key="2">
    <source>
        <dbReference type="EMBL" id="MDQ1095973.1"/>
    </source>
</evidence>
<dbReference type="RefSeq" id="WP_307447540.1">
    <property type="nucleotide sequence ID" value="NZ_JAUTAL010000001.1"/>
</dbReference>